<dbReference type="RefSeq" id="WP_161073998.1">
    <property type="nucleotide sequence ID" value="NZ_CP086370.1"/>
</dbReference>
<accession>A0A7X4KMX1</accession>
<evidence type="ECO:0000313" key="6">
    <source>
        <dbReference type="EMBL" id="MYN09699.1"/>
    </source>
</evidence>
<keyword evidence="1" id="KW-0805">Transcription regulation</keyword>
<feature type="domain" description="HTH tetR-type" evidence="4">
    <location>
        <begin position="16"/>
        <end position="58"/>
    </location>
</feature>
<dbReference type="InterPro" id="IPR054156">
    <property type="entry name" value="YxaF_TetR_C"/>
</dbReference>
<dbReference type="SUPFAM" id="SSF48498">
    <property type="entry name" value="Tetracyclin repressor-like, C-terminal domain"/>
    <property type="match status" value="1"/>
</dbReference>
<sequence>MARMIAERADVVPLVAEVFRTFGFEGASLARITEGTRLGKGSIYNFFPGGKEEMADAVLGEIDAWFRLRVFEPLHEGADPAAGIANMFDEVECYFLSGRKVCLVGVFALGNERDRFSVRVRDYFAAWIDALASALVRTGMDGAQAAALSEEAVGGIQGALVLARALDRPEVFVSALQRMRARLSAPA</sequence>
<dbReference type="PANTHER" id="PTHR47506:SF3">
    <property type="entry name" value="HTH-TYPE TRANSCRIPTIONAL REGULATOR LMRA"/>
    <property type="match status" value="1"/>
</dbReference>
<evidence type="ECO:0000313" key="7">
    <source>
        <dbReference type="Proteomes" id="UP000450676"/>
    </source>
</evidence>
<organism evidence="6 7">
    <name type="scientific">Pseudoduganella aquatica</name>
    <dbReference type="NCBI Taxonomy" id="2660641"/>
    <lineage>
        <taxon>Bacteria</taxon>
        <taxon>Pseudomonadati</taxon>
        <taxon>Pseudomonadota</taxon>
        <taxon>Betaproteobacteria</taxon>
        <taxon>Burkholderiales</taxon>
        <taxon>Oxalobacteraceae</taxon>
        <taxon>Telluria group</taxon>
        <taxon>Pseudoduganella</taxon>
    </lineage>
</organism>
<comment type="caution">
    <text evidence="6">The sequence shown here is derived from an EMBL/GenBank/DDBJ whole genome shotgun (WGS) entry which is preliminary data.</text>
</comment>
<reference evidence="6 7" key="1">
    <citation type="submission" date="2019-12" db="EMBL/GenBank/DDBJ databases">
        <title>Novel species isolated from a subtropical stream in China.</title>
        <authorList>
            <person name="Lu H."/>
        </authorList>
    </citation>
    <scope>NUCLEOTIDE SEQUENCE [LARGE SCALE GENOMIC DNA]</scope>
    <source>
        <strain evidence="6 7">FT127W</strain>
    </source>
</reference>
<proteinExistence type="predicted"/>
<dbReference type="Pfam" id="PF21993">
    <property type="entry name" value="TetR_C_13_2"/>
    <property type="match status" value="1"/>
</dbReference>
<dbReference type="PANTHER" id="PTHR47506">
    <property type="entry name" value="TRANSCRIPTIONAL REGULATORY PROTEIN"/>
    <property type="match status" value="1"/>
</dbReference>
<dbReference type="InterPro" id="IPR036271">
    <property type="entry name" value="Tet_transcr_reg_TetR-rel_C_sf"/>
</dbReference>
<dbReference type="Pfam" id="PF00440">
    <property type="entry name" value="TetR_N"/>
    <property type="match status" value="1"/>
</dbReference>
<feature type="domain" description="Transcriptional regulator LmrA/YxaF-like C-terminal" evidence="5">
    <location>
        <begin position="80"/>
        <end position="171"/>
    </location>
</feature>
<keyword evidence="2" id="KW-0238">DNA-binding</keyword>
<name>A0A7X4KMX1_9BURK</name>
<dbReference type="Proteomes" id="UP000450676">
    <property type="component" value="Unassembled WGS sequence"/>
</dbReference>
<dbReference type="GO" id="GO:0003677">
    <property type="term" value="F:DNA binding"/>
    <property type="evidence" value="ECO:0007669"/>
    <property type="project" value="UniProtKB-KW"/>
</dbReference>
<dbReference type="Gene3D" id="1.10.357.10">
    <property type="entry name" value="Tetracycline Repressor, domain 2"/>
    <property type="match status" value="1"/>
</dbReference>
<evidence type="ECO:0000259" key="5">
    <source>
        <dbReference type="Pfam" id="PF21993"/>
    </source>
</evidence>
<evidence type="ECO:0000259" key="4">
    <source>
        <dbReference type="Pfam" id="PF00440"/>
    </source>
</evidence>
<evidence type="ECO:0000256" key="1">
    <source>
        <dbReference type="ARBA" id="ARBA00023015"/>
    </source>
</evidence>
<protein>
    <submittedName>
        <fullName evidence="6">TetR family transcriptional regulator</fullName>
    </submittedName>
</protein>
<evidence type="ECO:0000256" key="2">
    <source>
        <dbReference type="ARBA" id="ARBA00023125"/>
    </source>
</evidence>
<keyword evidence="7" id="KW-1185">Reference proteome</keyword>
<dbReference type="AlphaFoldDB" id="A0A7X4KMX1"/>
<dbReference type="InterPro" id="IPR001647">
    <property type="entry name" value="HTH_TetR"/>
</dbReference>
<keyword evidence="3" id="KW-0804">Transcription</keyword>
<gene>
    <name evidence="6" type="ORF">GTP77_20465</name>
</gene>
<dbReference type="EMBL" id="WWCU01000026">
    <property type="protein sequence ID" value="MYN09699.1"/>
    <property type="molecule type" value="Genomic_DNA"/>
</dbReference>
<evidence type="ECO:0000256" key="3">
    <source>
        <dbReference type="ARBA" id="ARBA00023163"/>
    </source>
</evidence>
<dbReference type="InterPro" id="IPR009057">
    <property type="entry name" value="Homeodomain-like_sf"/>
</dbReference>
<dbReference type="SUPFAM" id="SSF46689">
    <property type="entry name" value="Homeodomain-like"/>
    <property type="match status" value="1"/>
</dbReference>